<evidence type="ECO:0000256" key="1">
    <source>
        <dbReference type="SAM" id="MobiDB-lite"/>
    </source>
</evidence>
<evidence type="ECO:0000313" key="2">
    <source>
        <dbReference type="EMBL" id="GIX87436.1"/>
    </source>
</evidence>
<gene>
    <name evidence="2" type="ORF">CDAR_113401</name>
</gene>
<proteinExistence type="predicted"/>
<name>A0AAV4NRN5_9ARAC</name>
<feature type="region of interest" description="Disordered" evidence="1">
    <location>
        <begin position="1"/>
        <end position="24"/>
    </location>
</feature>
<feature type="non-terminal residue" evidence="2">
    <location>
        <position position="1"/>
    </location>
</feature>
<comment type="caution">
    <text evidence="2">The sequence shown here is derived from an EMBL/GenBank/DDBJ whole genome shotgun (WGS) entry which is preliminary data.</text>
</comment>
<accession>A0AAV4NRN5</accession>
<dbReference type="Proteomes" id="UP001054837">
    <property type="component" value="Unassembled WGS sequence"/>
</dbReference>
<reference evidence="2 3" key="1">
    <citation type="submission" date="2021-06" db="EMBL/GenBank/DDBJ databases">
        <title>Caerostris darwini draft genome.</title>
        <authorList>
            <person name="Kono N."/>
            <person name="Arakawa K."/>
        </authorList>
    </citation>
    <scope>NUCLEOTIDE SEQUENCE [LARGE SCALE GENOMIC DNA]</scope>
</reference>
<feature type="region of interest" description="Disordered" evidence="1">
    <location>
        <begin position="50"/>
        <end position="70"/>
    </location>
</feature>
<organism evidence="2 3">
    <name type="scientific">Caerostris darwini</name>
    <dbReference type="NCBI Taxonomy" id="1538125"/>
    <lineage>
        <taxon>Eukaryota</taxon>
        <taxon>Metazoa</taxon>
        <taxon>Ecdysozoa</taxon>
        <taxon>Arthropoda</taxon>
        <taxon>Chelicerata</taxon>
        <taxon>Arachnida</taxon>
        <taxon>Araneae</taxon>
        <taxon>Araneomorphae</taxon>
        <taxon>Entelegynae</taxon>
        <taxon>Araneoidea</taxon>
        <taxon>Araneidae</taxon>
        <taxon>Caerostris</taxon>
    </lineage>
</organism>
<keyword evidence="3" id="KW-1185">Reference proteome</keyword>
<dbReference type="EMBL" id="BPLQ01002003">
    <property type="protein sequence ID" value="GIX87436.1"/>
    <property type="molecule type" value="Genomic_DNA"/>
</dbReference>
<sequence>EQRFATQPPNPAHEWEGENQSKGRRCKRFSSLATLLPHFHASGIIRALKKNHHPISRPQRDARRKRFGKI</sequence>
<protein>
    <submittedName>
        <fullName evidence="2">Uncharacterized protein</fullName>
    </submittedName>
</protein>
<evidence type="ECO:0000313" key="3">
    <source>
        <dbReference type="Proteomes" id="UP001054837"/>
    </source>
</evidence>
<dbReference type="AlphaFoldDB" id="A0AAV4NRN5"/>